<evidence type="ECO:0000313" key="1">
    <source>
        <dbReference type="EMBL" id="SFM35938.1"/>
    </source>
</evidence>
<dbReference type="GO" id="GO:0016787">
    <property type="term" value="F:hydrolase activity"/>
    <property type="evidence" value="ECO:0007669"/>
    <property type="project" value="UniProtKB-KW"/>
</dbReference>
<dbReference type="PIRSF" id="PIRSF029730">
    <property type="entry name" value="UCP029730"/>
    <property type="match status" value="1"/>
</dbReference>
<dbReference type="Gene3D" id="3.40.630.40">
    <property type="entry name" value="Zn-dependent exopeptidases"/>
    <property type="match status" value="1"/>
</dbReference>
<dbReference type="Pfam" id="PF05013">
    <property type="entry name" value="FGase"/>
    <property type="match status" value="1"/>
</dbReference>
<protein>
    <submittedName>
        <fullName evidence="1">Predicted N-formylglutamate amidohydrolase</fullName>
    </submittedName>
</protein>
<dbReference type="RefSeq" id="WP_093094672.1">
    <property type="nucleotide sequence ID" value="NZ_FOTQ01000006.1"/>
</dbReference>
<proteinExistence type="predicted"/>
<accession>A0A1I4Q759</accession>
<dbReference type="Proteomes" id="UP000199144">
    <property type="component" value="Unassembled WGS sequence"/>
</dbReference>
<keyword evidence="1" id="KW-0378">Hydrolase</keyword>
<dbReference type="AlphaFoldDB" id="A0A1I4Q759"/>
<organism evidence="1 2">
    <name type="scientific">Shimia aestuarii</name>
    <dbReference type="NCBI Taxonomy" id="254406"/>
    <lineage>
        <taxon>Bacteria</taxon>
        <taxon>Pseudomonadati</taxon>
        <taxon>Pseudomonadota</taxon>
        <taxon>Alphaproteobacteria</taxon>
        <taxon>Rhodobacterales</taxon>
        <taxon>Roseobacteraceae</taxon>
    </lineage>
</organism>
<dbReference type="InterPro" id="IPR007709">
    <property type="entry name" value="N-FG_amidohydro"/>
</dbReference>
<keyword evidence="2" id="KW-1185">Reference proteome</keyword>
<dbReference type="STRING" id="254406.SAMN04488042_106219"/>
<name>A0A1I4Q759_9RHOB</name>
<dbReference type="OrthoDB" id="9815326at2"/>
<dbReference type="SUPFAM" id="SSF53187">
    <property type="entry name" value="Zn-dependent exopeptidases"/>
    <property type="match status" value="1"/>
</dbReference>
<sequence length="256" mass="27775">MHQSTAEDYEGVARIINSDGRSSVVLVCEHASSFIPDALDNLGVAEEFRQSHVAWDPGALAVAERMARILDAKLVVSGVSRLVYDCNRPPEAPDAMPARSEIVDVPGNVGLNDAARAARVATYYEPFRTLLAQTVSQTEAPVIVTVHSFTPVYHGKTRAVEIGVLHDVDTRLADSMLAIATGHTEAKVERNDPYGPEHGVTHTLREHALPGAHLNVMLEIRNDLITASRQQVKMAEMISGWVSNALRDLVSNGEPS</sequence>
<dbReference type="EMBL" id="FOTQ01000006">
    <property type="protein sequence ID" value="SFM35938.1"/>
    <property type="molecule type" value="Genomic_DNA"/>
</dbReference>
<reference evidence="1 2" key="1">
    <citation type="submission" date="2016-10" db="EMBL/GenBank/DDBJ databases">
        <authorList>
            <person name="de Groot N.N."/>
        </authorList>
    </citation>
    <scope>NUCLEOTIDE SEQUENCE [LARGE SCALE GENOMIC DNA]</scope>
    <source>
        <strain evidence="1 2">DSM 15283</strain>
    </source>
</reference>
<evidence type="ECO:0000313" key="2">
    <source>
        <dbReference type="Proteomes" id="UP000199144"/>
    </source>
</evidence>
<gene>
    <name evidence="1" type="ORF">SAMN04488042_106219</name>
</gene>
<dbReference type="InterPro" id="IPR011227">
    <property type="entry name" value="UCP029730"/>
</dbReference>